<evidence type="ECO:0000256" key="5">
    <source>
        <dbReference type="ARBA" id="ARBA00022889"/>
    </source>
</evidence>
<dbReference type="GO" id="GO:0045296">
    <property type="term" value="F:cadherin binding"/>
    <property type="evidence" value="ECO:0007669"/>
    <property type="project" value="InterPro"/>
</dbReference>
<dbReference type="PROSITE" id="PS52031">
    <property type="entry name" value="GG_LECTIN"/>
    <property type="match status" value="1"/>
</dbReference>
<dbReference type="GO" id="GO:0051015">
    <property type="term" value="F:actin filament binding"/>
    <property type="evidence" value="ECO:0007669"/>
    <property type="project" value="InterPro"/>
</dbReference>
<dbReference type="GO" id="GO:0005737">
    <property type="term" value="C:cytoplasm"/>
    <property type="evidence" value="ECO:0007669"/>
    <property type="project" value="UniProtKB-SubCell"/>
</dbReference>
<feature type="domain" description="ILEI/PANDER" evidence="8">
    <location>
        <begin position="868"/>
        <end position="956"/>
    </location>
</feature>
<accession>A0A6P8IB19</accession>
<comment type="subcellular location">
    <subcellularLocation>
        <location evidence="1">Cell junction</location>
    </subcellularLocation>
    <subcellularLocation>
        <location evidence="2">Cytoplasm</location>
    </subcellularLocation>
</comment>
<evidence type="ECO:0000256" key="1">
    <source>
        <dbReference type="ARBA" id="ARBA00004282"/>
    </source>
</evidence>
<dbReference type="Gene3D" id="1.20.120.230">
    <property type="entry name" value="Alpha-catenin/vinculin-like"/>
    <property type="match status" value="5"/>
</dbReference>
<keyword evidence="9" id="KW-1185">Reference proteome</keyword>
<dbReference type="GO" id="GO:0005912">
    <property type="term" value="C:adherens junction"/>
    <property type="evidence" value="ECO:0007669"/>
    <property type="project" value="TreeGrafter"/>
</dbReference>
<sequence length="1272" mass="138894">MSRTAYQGSGDVKLEHHKVKWDPKTLEIRTHSVEKALEPLVHQVTTLVNQPKKKGAKVGKSKNAHKLAQDIEDATVRLIKTGETIAQDFPEIREEMLAACKDCRGAGDTMRFGAKEFADDPCSSSKRANMIRAARALLSAVTRLLCVADMADVYRLLASLKLVERRLKDLEGVNNTADLLNSFKNLGNDLMDLAKLSGKRQADLKDPLRRDEMAAARAKLKDASKMLLSSSKAYVHHPDVGSAKANRDFVIQQMNEAVRSISGTAQATGPSQPHPMEMPGALAAALDDLDSQLAMDPASYTEKRTRPSLEDRLEKIISGAAKLADSVCTRDNTRDNIIAECNAVRQALQNLLSEYMSHSSGKKKHTPGGPLDQAIEDMCNKTRNLRGKLNQAVMDNISDAFLETTLPLLMMIEAAKAGNERETEECAKLFMNHAAKLEEVAELACSMSNNPEKVKMVRIAAKHIHALAPQVVNAARTLAARPHSQVALENMAVFKDAWEKQVRVLTEAVDDVTNIDDFLAASEAHILEDVNKCVQSLQDRDPESLDRTAGSIRGRAQRVDEVVTAEMENYQKGPYTDNVNRAVKAMREEVMPNFARSVEISATSLAKDPYGDHEEAKFVDASKLVYEGIRDIRRAVQAGKRGTAGTPPIADEDAAALFAEAQAKAREQAAYEQLKASGKVQFALRAEGGDDEGGLGRASILVNGTEYCPNKPGHNIVVLDPTGEIVHVKNFNTNAGQGPDMAKFLEELPDDHVVLVATNNVTGKEQGNNAIVAGKAFEKIGFTGDLDPGYKGSFAFAGCTGPKKRYWSSAEIRPRYRGPAIVAQIIPTPAAQAGQIKVAIVAEGADDPNATGRTSVKVNGVERSPLQRGHNVVILDNAGNFIMATHFDTADTTKGEGVKMARFIENIPKERMVLMATQGTTGTSVNDAKAALQTIGATGNPHPGFHASWAFVGYTGPEKVKWAKTVTQPRYKGPSIINEMITTPSAELEISQLESEQTFSDYEPVSDYEGAGAYSEYEETEDDTTKSLSKKSTRSLFRALPEAEKIKIAELAEGLNEQKFALERELTKWDEAGNEIIVLAKKMCMMMMEMSDFTRGTGPLKTTMDVIEAAKRIAKSGNKMTKLGTAIAERCPDSSSKNDLMAYIQRIALFSHQLTITSRVKADVQMISGELVVSGLDSATSLITAAKNLMNAVILTVKASYVASTKHKSGSVKAPVVQWHMRAPEKKPLVNLEAEDSRITSLQRSQQIRQESPIQALSEFDTSQQKRTRDFY</sequence>
<dbReference type="KEGG" id="aten:116299831"/>
<reference evidence="10" key="1">
    <citation type="submission" date="2025-08" db="UniProtKB">
        <authorList>
            <consortium name="RefSeq"/>
        </authorList>
    </citation>
    <scope>IDENTIFICATION</scope>
    <source>
        <tissue evidence="10">Tentacle</tissue>
    </source>
</reference>
<proteinExistence type="inferred from homology"/>
<evidence type="ECO:0000256" key="2">
    <source>
        <dbReference type="ARBA" id="ARBA00004496"/>
    </source>
</evidence>
<keyword evidence="4" id="KW-0963">Cytoplasm</keyword>
<dbReference type="FunCoup" id="A0A6P8IB19">
    <property type="interactions" value="1601"/>
</dbReference>
<evidence type="ECO:0000256" key="3">
    <source>
        <dbReference type="ARBA" id="ARBA00008376"/>
    </source>
</evidence>
<dbReference type="GO" id="GO:0008013">
    <property type="term" value="F:beta-catenin binding"/>
    <property type="evidence" value="ECO:0007669"/>
    <property type="project" value="TreeGrafter"/>
</dbReference>
<protein>
    <submittedName>
        <fullName evidence="10">Catenin alpha-2-like</fullName>
    </submittedName>
</protein>
<dbReference type="Pfam" id="PF01044">
    <property type="entry name" value="Vinculin"/>
    <property type="match status" value="2"/>
</dbReference>
<dbReference type="InterPro" id="IPR001033">
    <property type="entry name" value="Alpha_catenin"/>
</dbReference>
<dbReference type="InterPro" id="IPR039477">
    <property type="entry name" value="ILEI/PANDER_dom"/>
</dbReference>
<feature type="compositionally biased region" description="Polar residues" evidence="7">
    <location>
        <begin position="1245"/>
        <end position="1265"/>
    </location>
</feature>
<organism evidence="9 10">
    <name type="scientific">Actinia tenebrosa</name>
    <name type="common">Australian red waratah sea anemone</name>
    <dbReference type="NCBI Taxonomy" id="6105"/>
    <lineage>
        <taxon>Eukaryota</taxon>
        <taxon>Metazoa</taxon>
        <taxon>Cnidaria</taxon>
        <taxon>Anthozoa</taxon>
        <taxon>Hexacorallia</taxon>
        <taxon>Actiniaria</taxon>
        <taxon>Actiniidae</taxon>
        <taxon>Actinia</taxon>
    </lineage>
</organism>
<evidence type="ECO:0000313" key="10">
    <source>
        <dbReference type="RefSeq" id="XP_031564401.1"/>
    </source>
</evidence>
<dbReference type="RefSeq" id="XP_031564401.1">
    <property type="nucleotide sequence ID" value="XM_031708541.1"/>
</dbReference>
<dbReference type="AlphaFoldDB" id="A0A6P8IB19"/>
<dbReference type="GO" id="GO:0098609">
    <property type="term" value="P:cell-cell adhesion"/>
    <property type="evidence" value="ECO:0007669"/>
    <property type="project" value="TreeGrafter"/>
</dbReference>
<dbReference type="Proteomes" id="UP000515163">
    <property type="component" value="Unplaced"/>
</dbReference>
<evidence type="ECO:0000256" key="6">
    <source>
        <dbReference type="ARBA" id="ARBA00022949"/>
    </source>
</evidence>
<evidence type="ECO:0000259" key="8">
    <source>
        <dbReference type="Pfam" id="PF15711"/>
    </source>
</evidence>
<dbReference type="PANTHER" id="PTHR18914">
    <property type="entry name" value="ALPHA CATENIN"/>
    <property type="match status" value="1"/>
</dbReference>
<gene>
    <name evidence="10" type="primary">LOC116299831</name>
</gene>
<dbReference type="GO" id="GO:0016342">
    <property type="term" value="C:catenin complex"/>
    <property type="evidence" value="ECO:0007669"/>
    <property type="project" value="TreeGrafter"/>
</dbReference>
<dbReference type="InParanoid" id="A0A6P8IB19"/>
<comment type="similarity">
    <text evidence="3">Belongs to the vinculin/alpha-catenin family.</text>
</comment>
<keyword evidence="6" id="KW-0965">Cell junction</keyword>
<dbReference type="GO" id="GO:0016477">
    <property type="term" value="P:cell migration"/>
    <property type="evidence" value="ECO:0007669"/>
    <property type="project" value="TreeGrafter"/>
</dbReference>
<evidence type="ECO:0000256" key="4">
    <source>
        <dbReference type="ARBA" id="ARBA00022490"/>
    </source>
</evidence>
<dbReference type="SUPFAM" id="SSF47220">
    <property type="entry name" value="alpha-catenin/vinculin-like"/>
    <property type="match status" value="4"/>
</dbReference>
<feature type="domain" description="ILEI/PANDER" evidence="8">
    <location>
        <begin position="713"/>
        <end position="801"/>
    </location>
</feature>
<evidence type="ECO:0000256" key="7">
    <source>
        <dbReference type="SAM" id="MobiDB-lite"/>
    </source>
</evidence>
<evidence type="ECO:0000313" key="9">
    <source>
        <dbReference type="Proteomes" id="UP000515163"/>
    </source>
</evidence>
<dbReference type="PANTHER" id="PTHR18914:SF9">
    <property type="entry name" value="CATENIN ALPHA"/>
    <property type="match status" value="1"/>
</dbReference>
<dbReference type="Pfam" id="PF15711">
    <property type="entry name" value="ILEI"/>
    <property type="match status" value="2"/>
</dbReference>
<feature type="region of interest" description="Disordered" evidence="7">
    <location>
        <begin position="1245"/>
        <end position="1272"/>
    </location>
</feature>
<dbReference type="Gene3D" id="6.10.250.2510">
    <property type="match status" value="1"/>
</dbReference>
<dbReference type="InterPro" id="IPR036723">
    <property type="entry name" value="Alpha-catenin/vinculin-like_sf"/>
</dbReference>
<dbReference type="PRINTS" id="PR00805">
    <property type="entry name" value="ALPHACATENIN"/>
</dbReference>
<dbReference type="OrthoDB" id="5965153at2759"/>
<dbReference type="GeneID" id="116299831"/>
<dbReference type="InterPro" id="IPR006077">
    <property type="entry name" value="Vinculin/catenin"/>
</dbReference>
<name>A0A6P8IB19_ACTTE</name>
<keyword evidence="5" id="KW-0130">Cell adhesion</keyword>